<evidence type="ECO:0000313" key="1">
    <source>
        <dbReference type="EMBL" id="MCI44876.1"/>
    </source>
</evidence>
<accession>A0A392SAJ2</accession>
<feature type="non-terminal residue" evidence="1">
    <location>
        <position position="55"/>
    </location>
</feature>
<dbReference type="EMBL" id="LXQA010336415">
    <property type="protein sequence ID" value="MCI44876.1"/>
    <property type="molecule type" value="Genomic_DNA"/>
</dbReference>
<comment type="caution">
    <text evidence="1">The sequence shown here is derived from an EMBL/GenBank/DDBJ whole genome shotgun (WGS) entry which is preliminary data.</text>
</comment>
<evidence type="ECO:0000313" key="2">
    <source>
        <dbReference type="Proteomes" id="UP000265520"/>
    </source>
</evidence>
<reference evidence="1 2" key="1">
    <citation type="journal article" date="2018" name="Front. Plant Sci.">
        <title>Red Clover (Trifolium pratense) and Zigzag Clover (T. medium) - A Picture of Genomic Similarities and Differences.</title>
        <authorList>
            <person name="Dluhosova J."/>
            <person name="Istvanek J."/>
            <person name="Nedelnik J."/>
            <person name="Repkova J."/>
        </authorList>
    </citation>
    <scope>NUCLEOTIDE SEQUENCE [LARGE SCALE GENOMIC DNA]</scope>
    <source>
        <strain evidence="2">cv. 10/8</strain>
        <tissue evidence="1">Leaf</tissue>
    </source>
</reference>
<protein>
    <submittedName>
        <fullName evidence="1">Uncharacterized protein</fullName>
    </submittedName>
</protein>
<proteinExistence type="predicted"/>
<sequence length="55" mass="6534">MHMHTGKLIQKCAGNNFKQWRISEFLQHQAEQQDKEHVHVVHEEEEQAVQADEEP</sequence>
<dbReference type="Proteomes" id="UP000265520">
    <property type="component" value="Unassembled WGS sequence"/>
</dbReference>
<keyword evidence="2" id="KW-1185">Reference proteome</keyword>
<name>A0A392SAJ2_9FABA</name>
<dbReference type="AlphaFoldDB" id="A0A392SAJ2"/>
<organism evidence="1 2">
    <name type="scientific">Trifolium medium</name>
    <dbReference type="NCBI Taxonomy" id="97028"/>
    <lineage>
        <taxon>Eukaryota</taxon>
        <taxon>Viridiplantae</taxon>
        <taxon>Streptophyta</taxon>
        <taxon>Embryophyta</taxon>
        <taxon>Tracheophyta</taxon>
        <taxon>Spermatophyta</taxon>
        <taxon>Magnoliopsida</taxon>
        <taxon>eudicotyledons</taxon>
        <taxon>Gunneridae</taxon>
        <taxon>Pentapetalae</taxon>
        <taxon>rosids</taxon>
        <taxon>fabids</taxon>
        <taxon>Fabales</taxon>
        <taxon>Fabaceae</taxon>
        <taxon>Papilionoideae</taxon>
        <taxon>50 kb inversion clade</taxon>
        <taxon>NPAAA clade</taxon>
        <taxon>Hologalegina</taxon>
        <taxon>IRL clade</taxon>
        <taxon>Trifolieae</taxon>
        <taxon>Trifolium</taxon>
    </lineage>
</organism>